<keyword evidence="5" id="KW-0472">Membrane</keyword>
<dbReference type="Gene3D" id="6.10.140.1990">
    <property type="match status" value="1"/>
</dbReference>
<dbReference type="Pfam" id="PF25989">
    <property type="entry name" value="YknX_C"/>
    <property type="match status" value="1"/>
</dbReference>
<evidence type="ECO:0000256" key="5">
    <source>
        <dbReference type="SAM" id="Phobius"/>
    </source>
</evidence>
<keyword evidence="5" id="KW-0812">Transmembrane</keyword>
<evidence type="ECO:0000256" key="2">
    <source>
        <dbReference type="ARBA" id="ARBA00023054"/>
    </source>
</evidence>
<feature type="region of interest" description="Disordered" evidence="4">
    <location>
        <begin position="401"/>
        <end position="435"/>
    </location>
</feature>
<dbReference type="AlphaFoldDB" id="A0A517Z5Q7"/>
<organism evidence="9 10">
    <name type="scientific">Maioricimonas rarisocia</name>
    <dbReference type="NCBI Taxonomy" id="2528026"/>
    <lineage>
        <taxon>Bacteria</taxon>
        <taxon>Pseudomonadati</taxon>
        <taxon>Planctomycetota</taxon>
        <taxon>Planctomycetia</taxon>
        <taxon>Planctomycetales</taxon>
        <taxon>Planctomycetaceae</taxon>
        <taxon>Maioricimonas</taxon>
    </lineage>
</organism>
<dbReference type="SUPFAM" id="SSF111369">
    <property type="entry name" value="HlyD-like secretion proteins"/>
    <property type="match status" value="1"/>
</dbReference>
<feature type="domain" description="CusB-like beta-barrel" evidence="7">
    <location>
        <begin position="252"/>
        <end position="323"/>
    </location>
</feature>
<protein>
    <submittedName>
        <fullName evidence="9">Macrolide export protein MacA</fullName>
    </submittedName>
</protein>
<dbReference type="Gene3D" id="2.40.30.170">
    <property type="match status" value="1"/>
</dbReference>
<dbReference type="InterPro" id="IPR006143">
    <property type="entry name" value="RND_pump_MFP"/>
</dbReference>
<keyword evidence="5" id="KW-1133">Transmembrane helix</keyword>
<reference evidence="9 10" key="1">
    <citation type="submission" date="2019-02" db="EMBL/GenBank/DDBJ databases">
        <title>Deep-cultivation of Planctomycetes and their phenomic and genomic characterization uncovers novel biology.</title>
        <authorList>
            <person name="Wiegand S."/>
            <person name="Jogler M."/>
            <person name="Boedeker C."/>
            <person name="Pinto D."/>
            <person name="Vollmers J."/>
            <person name="Rivas-Marin E."/>
            <person name="Kohn T."/>
            <person name="Peeters S.H."/>
            <person name="Heuer A."/>
            <person name="Rast P."/>
            <person name="Oberbeckmann S."/>
            <person name="Bunk B."/>
            <person name="Jeske O."/>
            <person name="Meyerdierks A."/>
            <person name="Storesund J.E."/>
            <person name="Kallscheuer N."/>
            <person name="Luecker S."/>
            <person name="Lage O.M."/>
            <person name="Pohl T."/>
            <person name="Merkel B.J."/>
            <person name="Hornburger P."/>
            <person name="Mueller R.-W."/>
            <person name="Bruemmer F."/>
            <person name="Labrenz M."/>
            <person name="Spormann A.M."/>
            <person name="Op den Camp H."/>
            <person name="Overmann J."/>
            <person name="Amann R."/>
            <person name="Jetten M.S.M."/>
            <person name="Mascher T."/>
            <person name="Medema M.H."/>
            <person name="Devos D.P."/>
            <person name="Kaster A.-K."/>
            <person name="Ovreas L."/>
            <person name="Rohde M."/>
            <person name="Galperin M.Y."/>
            <person name="Jogler C."/>
        </authorList>
    </citation>
    <scope>NUCLEOTIDE SEQUENCE [LARGE SCALE GENOMIC DNA]</scope>
    <source>
        <strain evidence="9 10">Mal4</strain>
    </source>
</reference>
<evidence type="ECO:0000259" key="8">
    <source>
        <dbReference type="Pfam" id="PF25989"/>
    </source>
</evidence>
<keyword evidence="2 3" id="KW-0175">Coiled coil</keyword>
<keyword evidence="10" id="KW-1185">Reference proteome</keyword>
<proteinExistence type="inferred from homology"/>
<name>A0A517Z5Q7_9PLAN</name>
<evidence type="ECO:0000259" key="6">
    <source>
        <dbReference type="Pfam" id="PF25876"/>
    </source>
</evidence>
<dbReference type="KEGG" id="mri:Mal4_21490"/>
<dbReference type="Proteomes" id="UP000320496">
    <property type="component" value="Chromosome"/>
</dbReference>
<dbReference type="InterPro" id="IPR030190">
    <property type="entry name" value="MacA_alpha-hairpin_sf"/>
</dbReference>
<sequence length="435" mass="46851">MRLQCSLLCAARILPSATTMQKIGRILLTAGVVVASIGVWRYIYLDSLSRSDISTDKAPPAPLAVEVVPVREQSITESIELVGSLDAGMLVEIRSRVDGYIKQIPYDVGDRIEVGADVIVLDDSSQRELISRAEASLRVADAQLKAQETELTFAERTAERQRSLMQSGAGTTSQLDAAESAVQIAAAKVELERARVAEAQSNLEQMRLELADLRLTSPVPGVVAARLVETGDLAKPDVPLLQIVNLDTVKTVVHVVERDFRKIRVGLPAVIAVDAYPGETFFGEVTRIAPMLDPETRTAAVQIDIDNDDLRLKPGMHARVSLRFNESSSRGVVPIAAVRDEGSRQAVFVVAGDPPQAVRREVRLGYSDGDMVEVLDGLNVGEEVVTLGSRLVEEGQSVTALRVPWPGDPSATPVSAPENPETKVDPTIRSSGSAL</sequence>
<feature type="domain" description="Multidrug resistance protein MdtA-like alpha-helical hairpin" evidence="6">
    <location>
        <begin position="137"/>
        <end position="205"/>
    </location>
</feature>
<dbReference type="Pfam" id="PF25876">
    <property type="entry name" value="HH_MFP_RND"/>
    <property type="match status" value="1"/>
</dbReference>
<dbReference type="InterPro" id="IPR058792">
    <property type="entry name" value="Beta-barrel_RND_2"/>
</dbReference>
<dbReference type="NCBIfam" id="TIGR01730">
    <property type="entry name" value="RND_mfp"/>
    <property type="match status" value="1"/>
</dbReference>
<feature type="domain" description="YknX-like C-terminal permuted SH3-like" evidence="8">
    <location>
        <begin position="332"/>
        <end position="399"/>
    </location>
</feature>
<feature type="coiled-coil region" evidence="3">
    <location>
        <begin position="189"/>
        <end position="216"/>
    </location>
</feature>
<dbReference type="GO" id="GO:0030313">
    <property type="term" value="C:cell envelope"/>
    <property type="evidence" value="ECO:0007669"/>
    <property type="project" value="UniProtKB-SubCell"/>
</dbReference>
<dbReference type="PANTHER" id="PTHR30469:SF15">
    <property type="entry name" value="HLYD FAMILY OF SECRETION PROTEINS"/>
    <property type="match status" value="1"/>
</dbReference>
<dbReference type="Pfam" id="PF25954">
    <property type="entry name" value="Beta-barrel_RND_2"/>
    <property type="match status" value="1"/>
</dbReference>
<accession>A0A517Z5Q7</accession>
<evidence type="ECO:0000313" key="10">
    <source>
        <dbReference type="Proteomes" id="UP000320496"/>
    </source>
</evidence>
<dbReference type="FunFam" id="2.40.30.170:FF:000010">
    <property type="entry name" value="Efflux RND transporter periplasmic adaptor subunit"/>
    <property type="match status" value="1"/>
</dbReference>
<dbReference type="GO" id="GO:1990961">
    <property type="term" value="P:xenobiotic detoxification by transmembrane export across the plasma membrane"/>
    <property type="evidence" value="ECO:0007669"/>
    <property type="project" value="InterPro"/>
</dbReference>
<dbReference type="EMBL" id="CP036275">
    <property type="protein sequence ID" value="QDU37832.1"/>
    <property type="molecule type" value="Genomic_DNA"/>
</dbReference>
<dbReference type="GO" id="GO:1990281">
    <property type="term" value="C:efflux pump complex"/>
    <property type="evidence" value="ECO:0007669"/>
    <property type="project" value="TreeGrafter"/>
</dbReference>
<evidence type="ECO:0000256" key="3">
    <source>
        <dbReference type="SAM" id="Coils"/>
    </source>
</evidence>
<dbReference type="Gene3D" id="2.40.420.20">
    <property type="match status" value="1"/>
</dbReference>
<dbReference type="InterPro" id="IPR058624">
    <property type="entry name" value="MdtA-like_HH"/>
</dbReference>
<comment type="similarity">
    <text evidence="1">Belongs to the membrane fusion protein (MFP) (TC 8.A.1) family.</text>
</comment>
<evidence type="ECO:0000256" key="1">
    <source>
        <dbReference type="ARBA" id="ARBA00009477"/>
    </source>
</evidence>
<dbReference type="GO" id="GO:1990195">
    <property type="term" value="C:macrolide transmembrane transporter complex"/>
    <property type="evidence" value="ECO:0007669"/>
    <property type="project" value="InterPro"/>
</dbReference>
<evidence type="ECO:0000256" key="4">
    <source>
        <dbReference type="SAM" id="MobiDB-lite"/>
    </source>
</evidence>
<gene>
    <name evidence="9" type="primary">macA_1</name>
    <name evidence="9" type="ORF">Mal4_21490</name>
</gene>
<evidence type="ECO:0000259" key="7">
    <source>
        <dbReference type="Pfam" id="PF25954"/>
    </source>
</evidence>
<feature type="coiled-coil region" evidence="3">
    <location>
        <begin position="130"/>
        <end position="164"/>
    </location>
</feature>
<dbReference type="PANTHER" id="PTHR30469">
    <property type="entry name" value="MULTIDRUG RESISTANCE PROTEIN MDTA"/>
    <property type="match status" value="1"/>
</dbReference>
<feature type="transmembrane region" description="Helical" evidence="5">
    <location>
        <begin position="26"/>
        <end position="44"/>
    </location>
</feature>
<dbReference type="GO" id="GO:0015562">
    <property type="term" value="F:efflux transmembrane transporter activity"/>
    <property type="evidence" value="ECO:0007669"/>
    <property type="project" value="TreeGrafter"/>
</dbReference>
<dbReference type="InterPro" id="IPR058637">
    <property type="entry name" value="YknX-like_C"/>
</dbReference>
<evidence type="ECO:0000313" key="9">
    <source>
        <dbReference type="EMBL" id="QDU37832.1"/>
    </source>
</evidence>
<dbReference type="GO" id="GO:0019898">
    <property type="term" value="C:extrinsic component of membrane"/>
    <property type="evidence" value="ECO:0007669"/>
    <property type="project" value="InterPro"/>
</dbReference>